<proteinExistence type="inferred from homology"/>
<gene>
    <name evidence="10" type="primary">mscS</name>
    <name evidence="10" type="ORF">TJEJU_3883</name>
</gene>
<dbReference type="Pfam" id="PF00924">
    <property type="entry name" value="MS_channel_2nd"/>
    <property type="match status" value="1"/>
</dbReference>
<dbReference type="SUPFAM" id="SSF82861">
    <property type="entry name" value="Mechanosensitive channel protein MscS (YggB), transmembrane region"/>
    <property type="match status" value="1"/>
</dbReference>
<dbReference type="Gene3D" id="3.30.70.100">
    <property type="match status" value="1"/>
</dbReference>
<keyword evidence="11" id="KW-1185">Reference proteome</keyword>
<dbReference type="Pfam" id="PF21082">
    <property type="entry name" value="MS_channel_3rd"/>
    <property type="match status" value="1"/>
</dbReference>
<dbReference type="Gene3D" id="2.30.30.60">
    <property type="match status" value="1"/>
</dbReference>
<dbReference type="Gene3D" id="1.10.287.1260">
    <property type="match status" value="1"/>
</dbReference>
<feature type="domain" description="Mechanosensitive ion channel MscS C-terminal" evidence="9">
    <location>
        <begin position="174"/>
        <end position="256"/>
    </location>
</feature>
<accession>A0A238UEN4</accession>
<dbReference type="SUPFAM" id="SSF82689">
    <property type="entry name" value="Mechanosensitive channel protein MscS (YggB), C-terminal domain"/>
    <property type="match status" value="1"/>
</dbReference>
<dbReference type="InterPro" id="IPR011066">
    <property type="entry name" value="MscS_channel_C_sf"/>
</dbReference>
<feature type="domain" description="Mechanosensitive ion channel MscS" evidence="8">
    <location>
        <begin position="102"/>
        <end position="167"/>
    </location>
</feature>
<dbReference type="RefSeq" id="WP_095074677.1">
    <property type="nucleotide sequence ID" value="NZ_LT899436.1"/>
</dbReference>
<keyword evidence="6 7" id="KW-0472">Membrane</keyword>
<feature type="transmembrane region" description="Helical" evidence="7">
    <location>
        <begin position="60"/>
        <end position="79"/>
    </location>
</feature>
<evidence type="ECO:0000256" key="1">
    <source>
        <dbReference type="ARBA" id="ARBA00004651"/>
    </source>
</evidence>
<dbReference type="Proteomes" id="UP000215214">
    <property type="component" value="Chromosome TJEJU"/>
</dbReference>
<evidence type="ECO:0000313" key="11">
    <source>
        <dbReference type="Proteomes" id="UP000215214"/>
    </source>
</evidence>
<dbReference type="PANTHER" id="PTHR30221:SF1">
    <property type="entry name" value="SMALL-CONDUCTANCE MECHANOSENSITIVE CHANNEL"/>
    <property type="match status" value="1"/>
</dbReference>
<feature type="transmembrane region" description="Helical" evidence="7">
    <location>
        <begin position="85"/>
        <end position="115"/>
    </location>
</feature>
<dbReference type="Pfam" id="PF05552">
    <property type="entry name" value="MS_channel_1st_1"/>
    <property type="match status" value="1"/>
</dbReference>
<keyword evidence="5 7" id="KW-1133">Transmembrane helix</keyword>
<dbReference type="GO" id="GO:0005886">
    <property type="term" value="C:plasma membrane"/>
    <property type="evidence" value="ECO:0007669"/>
    <property type="project" value="UniProtKB-SubCell"/>
</dbReference>
<dbReference type="KEGG" id="tje:TJEJU_3883"/>
<dbReference type="InterPro" id="IPR008910">
    <property type="entry name" value="MSC_TM_helix"/>
</dbReference>
<comment type="similarity">
    <text evidence="2">Belongs to the MscS (TC 1.A.23) family.</text>
</comment>
<dbReference type="SUPFAM" id="SSF50182">
    <property type="entry name" value="Sm-like ribonucleoproteins"/>
    <property type="match status" value="1"/>
</dbReference>
<dbReference type="GO" id="GO:0008381">
    <property type="term" value="F:mechanosensitive monoatomic ion channel activity"/>
    <property type="evidence" value="ECO:0007669"/>
    <property type="project" value="InterPro"/>
</dbReference>
<dbReference type="InterPro" id="IPR011014">
    <property type="entry name" value="MscS_channel_TM-2"/>
</dbReference>
<evidence type="ECO:0000256" key="6">
    <source>
        <dbReference type="ARBA" id="ARBA00023136"/>
    </source>
</evidence>
<dbReference type="InterPro" id="IPR010920">
    <property type="entry name" value="LSM_dom_sf"/>
</dbReference>
<protein>
    <submittedName>
        <fullName evidence="10">Small-conductance mechanosensitive channel</fullName>
    </submittedName>
</protein>
<evidence type="ECO:0000256" key="2">
    <source>
        <dbReference type="ARBA" id="ARBA00008017"/>
    </source>
</evidence>
<evidence type="ECO:0000259" key="8">
    <source>
        <dbReference type="Pfam" id="PF00924"/>
    </source>
</evidence>
<evidence type="ECO:0000256" key="4">
    <source>
        <dbReference type="ARBA" id="ARBA00022692"/>
    </source>
</evidence>
<dbReference type="AlphaFoldDB" id="A0A238UEN4"/>
<evidence type="ECO:0000256" key="5">
    <source>
        <dbReference type="ARBA" id="ARBA00022989"/>
    </source>
</evidence>
<sequence length="266" mass="29161">MEKNIDKLKGILVEYAPKVVAALLLLIIGLWIISIVTKAVRKLMEKRGIDTSLRGFLGSLVNWTLKIFLLVTVAGQLGVETTSFAAIIAAAGLAIGMALQGSLSNFAGGALIMIFRPFKVGDYIEAQGEQGVVKDIQIFTTKLNTVDNKEVIIPNGVLSNGNIINYSSEEKRRVDLTFGVSYDADIKQTKEVLLSVTENTPFTLKDPAPVVLVGELADSSVNFITRTWVKSSDYWNAHFHIIENTKIELDKAGIEIPYPHSVEIQK</sequence>
<dbReference type="InterPro" id="IPR006685">
    <property type="entry name" value="MscS_channel_2nd"/>
</dbReference>
<keyword evidence="4 7" id="KW-0812">Transmembrane</keyword>
<dbReference type="InterPro" id="IPR023408">
    <property type="entry name" value="MscS_beta-dom_sf"/>
</dbReference>
<dbReference type="OrthoDB" id="9809206at2"/>
<evidence type="ECO:0000313" key="10">
    <source>
        <dbReference type="EMBL" id="SNR17515.1"/>
    </source>
</evidence>
<organism evidence="10 11">
    <name type="scientific">Tenacibaculum jejuense</name>
    <dbReference type="NCBI Taxonomy" id="584609"/>
    <lineage>
        <taxon>Bacteria</taxon>
        <taxon>Pseudomonadati</taxon>
        <taxon>Bacteroidota</taxon>
        <taxon>Flavobacteriia</taxon>
        <taxon>Flavobacteriales</taxon>
        <taxon>Flavobacteriaceae</taxon>
        <taxon>Tenacibaculum</taxon>
    </lineage>
</organism>
<evidence type="ECO:0000256" key="7">
    <source>
        <dbReference type="SAM" id="Phobius"/>
    </source>
</evidence>
<dbReference type="InterPro" id="IPR045275">
    <property type="entry name" value="MscS_archaea/bacteria_type"/>
</dbReference>
<dbReference type="PANTHER" id="PTHR30221">
    <property type="entry name" value="SMALL-CONDUCTANCE MECHANOSENSITIVE CHANNEL"/>
    <property type="match status" value="1"/>
</dbReference>
<evidence type="ECO:0000259" key="9">
    <source>
        <dbReference type="Pfam" id="PF21082"/>
    </source>
</evidence>
<evidence type="ECO:0000256" key="3">
    <source>
        <dbReference type="ARBA" id="ARBA00022475"/>
    </source>
</evidence>
<reference evidence="10 11" key="1">
    <citation type="submission" date="2017-07" db="EMBL/GenBank/DDBJ databases">
        <authorList>
            <person name="Sun Z.S."/>
            <person name="Albrecht U."/>
            <person name="Echele G."/>
            <person name="Lee C.C."/>
        </authorList>
    </citation>
    <scope>NUCLEOTIDE SEQUENCE [LARGE SCALE GENOMIC DNA]</scope>
    <source>
        <strain evidence="11">type strain: KCTC 22618</strain>
    </source>
</reference>
<dbReference type="InterPro" id="IPR049278">
    <property type="entry name" value="MS_channel_C"/>
</dbReference>
<comment type="subcellular location">
    <subcellularLocation>
        <location evidence="1">Cell membrane</location>
        <topology evidence="1">Multi-pass membrane protein</topology>
    </subcellularLocation>
</comment>
<name>A0A238UEN4_9FLAO</name>
<feature type="transmembrane region" description="Helical" evidence="7">
    <location>
        <begin position="20"/>
        <end position="40"/>
    </location>
</feature>
<dbReference type="EMBL" id="LT899436">
    <property type="protein sequence ID" value="SNR17515.1"/>
    <property type="molecule type" value="Genomic_DNA"/>
</dbReference>
<keyword evidence="3" id="KW-1003">Cell membrane</keyword>